<dbReference type="Proteomes" id="UP001108240">
    <property type="component" value="Unplaced"/>
</dbReference>
<protein>
    <submittedName>
        <fullName evidence="2">DDRGK domain containing 1</fullName>
    </submittedName>
</protein>
<proteinExistence type="predicted"/>
<reference evidence="2" key="1">
    <citation type="submission" date="2025-08" db="UniProtKB">
        <authorList>
            <consortium name="Ensembl"/>
        </authorList>
    </citation>
    <scope>IDENTIFICATION</scope>
</reference>
<feature type="compositionally biased region" description="Low complexity" evidence="1">
    <location>
        <begin position="146"/>
        <end position="156"/>
    </location>
</feature>
<reference evidence="2" key="2">
    <citation type="submission" date="2025-09" db="UniProtKB">
        <authorList>
            <consortium name="Ensembl"/>
        </authorList>
    </citation>
    <scope>IDENTIFICATION</scope>
</reference>
<dbReference type="AlphaFoldDB" id="A0A8C1DIF4"/>
<dbReference type="GeneTree" id="ENSGT00390000017193"/>
<sequence length="168" mass="17682">MDVVLYVVAAVLLLFLIVFAVKLRGRTEAADREEHQNVVVRAAARPQAAEERPAGMPRRRRNLHSRVNVQRAQRPSDNGRAGRARGEEEDAGAQRSRETERRGEGETARAKTGGGAAALQGGAGAEGGGGVPAAEGVFCDRGSGRSRGAQRARVSQPAAGVHPVCAEI</sequence>
<organism evidence="2 3">
    <name type="scientific">Cyprinus carpio carpio</name>
    <dbReference type="NCBI Taxonomy" id="630221"/>
    <lineage>
        <taxon>Eukaryota</taxon>
        <taxon>Metazoa</taxon>
        <taxon>Chordata</taxon>
        <taxon>Craniata</taxon>
        <taxon>Vertebrata</taxon>
        <taxon>Euteleostomi</taxon>
        <taxon>Actinopterygii</taxon>
        <taxon>Neopterygii</taxon>
        <taxon>Teleostei</taxon>
        <taxon>Ostariophysi</taxon>
        <taxon>Cypriniformes</taxon>
        <taxon>Cyprinidae</taxon>
        <taxon>Cyprininae</taxon>
        <taxon>Cyprinus</taxon>
    </lineage>
</organism>
<feature type="region of interest" description="Disordered" evidence="1">
    <location>
        <begin position="40"/>
        <end position="168"/>
    </location>
</feature>
<feature type="compositionally biased region" description="Polar residues" evidence="1">
    <location>
        <begin position="65"/>
        <end position="76"/>
    </location>
</feature>
<keyword evidence="3" id="KW-1185">Reference proteome</keyword>
<feature type="compositionally biased region" description="Gly residues" evidence="1">
    <location>
        <begin position="112"/>
        <end position="131"/>
    </location>
</feature>
<feature type="compositionally biased region" description="Basic and acidic residues" evidence="1">
    <location>
        <begin position="95"/>
        <end position="109"/>
    </location>
</feature>
<evidence type="ECO:0000256" key="1">
    <source>
        <dbReference type="SAM" id="MobiDB-lite"/>
    </source>
</evidence>
<evidence type="ECO:0000313" key="2">
    <source>
        <dbReference type="Ensembl" id="ENSCCRP00000063378.2"/>
    </source>
</evidence>
<dbReference type="Ensembl" id="ENSCCRT00000068676.2">
    <property type="protein sequence ID" value="ENSCCRP00000063378.2"/>
    <property type="gene ID" value="ENSCCRG00000034045.2"/>
</dbReference>
<evidence type="ECO:0000313" key="3">
    <source>
        <dbReference type="Proteomes" id="UP001108240"/>
    </source>
</evidence>
<accession>A0A8C1DIF4</accession>
<name>A0A8C1DIF4_CYPCA</name>